<dbReference type="InterPro" id="IPR011993">
    <property type="entry name" value="PH-like_dom_sf"/>
</dbReference>
<reference evidence="6 7" key="1">
    <citation type="submission" date="2015-09" db="EMBL/GenBank/DDBJ databases">
        <title>Host preference determinants of Valsa canker pathogens revealed by comparative genomics.</title>
        <authorList>
            <person name="Yin Z."/>
            <person name="Huang L."/>
        </authorList>
    </citation>
    <scope>NUCLEOTIDE SEQUENCE [LARGE SCALE GENOMIC DNA]</scope>
    <source>
        <strain evidence="6 7">03-1</strain>
    </source>
</reference>
<evidence type="ECO:0008006" key="8">
    <source>
        <dbReference type="Google" id="ProtNLM"/>
    </source>
</evidence>
<dbReference type="SMART" id="SM00324">
    <property type="entry name" value="RhoGAP"/>
    <property type="match status" value="1"/>
</dbReference>
<feature type="compositionally biased region" description="Pro residues" evidence="3">
    <location>
        <begin position="735"/>
        <end position="745"/>
    </location>
</feature>
<feature type="domain" description="PH" evidence="4">
    <location>
        <begin position="962"/>
        <end position="1078"/>
    </location>
</feature>
<feature type="region of interest" description="Disordered" evidence="3">
    <location>
        <begin position="388"/>
        <end position="791"/>
    </location>
</feature>
<dbReference type="GO" id="GO:0005096">
    <property type="term" value="F:GTPase activator activity"/>
    <property type="evidence" value="ECO:0007669"/>
    <property type="project" value="UniProtKB-KW"/>
</dbReference>
<dbReference type="Gene3D" id="3.30.1520.10">
    <property type="entry name" value="Phox-like domain"/>
    <property type="match status" value="1"/>
</dbReference>
<feature type="compositionally biased region" description="Low complexity" evidence="3">
    <location>
        <begin position="262"/>
        <end position="275"/>
    </location>
</feature>
<feature type="compositionally biased region" description="Low complexity" evidence="3">
    <location>
        <begin position="181"/>
        <end position="190"/>
    </location>
</feature>
<feature type="compositionally biased region" description="Polar residues" evidence="3">
    <location>
        <begin position="1157"/>
        <end position="1166"/>
    </location>
</feature>
<feature type="compositionally biased region" description="Low complexity" evidence="3">
    <location>
        <begin position="664"/>
        <end position="703"/>
    </location>
</feature>
<dbReference type="FunFam" id="2.30.29.30:FF:000452">
    <property type="entry name" value="Rho GTPase activator (Bem3)"/>
    <property type="match status" value="1"/>
</dbReference>
<gene>
    <name evidence="6" type="ORF">VMCG_00917</name>
</gene>
<keyword evidence="2" id="KW-0175">Coiled coil</keyword>
<feature type="compositionally biased region" description="Polar residues" evidence="3">
    <location>
        <begin position="1212"/>
        <end position="1235"/>
    </location>
</feature>
<evidence type="ECO:0000256" key="1">
    <source>
        <dbReference type="ARBA" id="ARBA00022468"/>
    </source>
</evidence>
<dbReference type="GO" id="GO:0005938">
    <property type="term" value="C:cell cortex"/>
    <property type="evidence" value="ECO:0007669"/>
    <property type="project" value="UniProtKB-ARBA"/>
</dbReference>
<dbReference type="SMART" id="SM00233">
    <property type="entry name" value="PH"/>
    <property type="match status" value="1"/>
</dbReference>
<feature type="region of interest" description="Disordered" evidence="3">
    <location>
        <begin position="1081"/>
        <end position="1126"/>
    </location>
</feature>
<dbReference type="SUPFAM" id="SSF50729">
    <property type="entry name" value="PH domain-like"/>
    <property type="match status" value="1"/>
</dbReference>
<dbReference type="InterPro" id="IPR000198">
    <property type="entry name" value="RhoGAP_dom"/>
</dbReference>
<dbReference type="STRING" id="356882.A0A423X566"/>
<accession>A0A423X566</accession>
<dbReference type="Gene3D" id="1.10.555.10">
    <property type="entry name" value="Rho GTPase activation protein"/>
    <property type="match status" value="1"/>
</dbReference>
<protein>
    <recommendedName>
        <fullName evidence="8">RhoGAP-domain-containing protein</fullName>
    </recommendedName>
</protein>
<dbReference type="InterPro" id="IPR036871">
    <property type="entry name" value="PX_dom_sf"/>
</dbReference>
<feature type="coiled-coil region" evidence="2">
    <location>
        <begin position="358"/>
        <end position="385"/>
    </location>
</feature>
<dbReference type="PANTHER" id="PTHR23176">
    <property type="entry name" value="RHO/RAC/CDC GTPASE-ACTIVATING PROTEIN"/>
    <property type="match status" value="1"/>
</dbReference>
<dbReference type="SUPFAM" id="SSF64268">
    <property type="entry name" value="PX domain"/>
    <property type="match status" value="1"/>
</dbReference>
<dbReference type="Pfam" id="PF00169">
    <property type="entry name" value="PH"/>
    <property type="match status" value="1"/>
</dbReference>
<dbReference type="PROSITE" id="PS50238">
    <property type="entry name" value="RHOGAP"/>
    <property type="match status" value="1"/>
</dbReference>
<feature type="compositionally biased region" description="Low complexity" evidence="3">
    <location>
        <begin position="769"/>
        <end position="784"/>
    </location>
</feature>
<feature type="region of interest" description="Disordered" evidence="3">
    <location>
        <begin position="1138"/>
        <end position="1170"/>
    </location>
</feature>
<evidence type="ECO:0000259" key="4">
    <source>
        <dbReference type="PROSITE" id="PS50003"/>
    </source>
</evidence>
<feature type="compositionally biased region" description="Low complexity" evidence="3">
    <location>
        <begin position="507"/>
        <end position="520"/>
    </location>
</feature>
<dbReference type="PANTHER" id="PTHR23176:SF129">
    <property type="entry name" value="RHO GTPASE ACTIVATING PROTEIN AT 16F, ISOFORM E-RELATED"/>
    <property type="match status" value="1"/>
</dbReference>
<feature type="domain" description="Rho-GAP" evidence="5">
    <location>
        <begin position="1246"/>
        <end position="1439"/>
    </location>
</feature>
<feature type="compositionally biased region" description="Acidic residues" evidence="3">
    <location>
        <begin position="586"/>
        <end position="603"/>
    </location>
</feature>
<dbReference type="InterPro" id="IPR001849">
    <property type="entry name" value="PH_domain"/>
</dbReference>
<feature type="compositionally biased region" description="Low complexity" evidence="3">
    <location>
        <begin position="125"/>
        <end position="142"/>
    </location>
</feature>
<sequence length="1603" mass="173463">MRLTSRSAPESTLRVVQAFFGTDWALLLAGQSTLGSSQSTLQHLVHGRSPSTFLDLLSHSGPCRSFRTRDGNIRPPYTPVSPTHATQLDFAAHESPTIGRPQIRRQYSSPALSPITITPLGSHASGSTTLTSSPTSPLSSSGARFRKPAPSPLQNTTAISPPHSPSHSKPRFNVSFGAHGSPITSPTTPSVSEASTKTDAEPISPRHHPNHSIDTERSYYHSDSSDTETPEDKSASRPDQSPRFLNDGRSVSDPVKKPLGISTNSSSQTTMPSSSRMDDVKAAPRNSSIDSAISAISVGSSAPKNSQDGFSSPADISNLIKAAGSPEAVIQYLLKEKQSQSQQNSQLWRLVDKQRAMILGLNKDLERALKDKERYRKKLKEVMTLQTVPPVPPGMAVAQTSDQGSSANPSKGETGASNKPTLAIPASPSVESEGMRHSPVDVSLAPYPLTPPADRYTNGPPSAVGEMLDPSHAMPEASEHALDHFDHEAQDRAAEEARKKADAKSDLPISLSIPPSRGLPDQPPPPQGAPPAPPKRMLRSDSDNAPIDDDRFSSFPSPPVQSPRKAPPAPLQLKESNTSPTFSPGEEAESDSDYDDILEVDEIAIEKRGRRRTRQEDNEMREILALKEAEARSVSKKSKQSSSAKGRPDETVPEIQLSTSSPHASPGLPNSPGAPSSLGSLAGMLSGDSTSLAMPLLSPGLPSSPRPMQVGSGPNSPPLSPRYNGFGIPLSPRAPRQPIPLPPNTPLETPSRPNEQMALRSPQPLNIGQAVAAAAESQAESPSSTNRDSATERTKIYKGFITEEFPDFLLPPNALPSIILKVASSRMKPSRASLISLTQLEEDPVFTLAVHSRNDGGELWRVEKDSTSLVKLDQRLKQCPAFTARTPDRSLFSGHAPAKLDARRQALDQYLDELLNTPLDTVTAVELCKYLSTNVLPPNADEMGSSTGPADEGAPRLGPGGRPYRSGYLTKRGKNFGGWKARFFACEGPQLKYYETPGGAHLGTIKLPGAQIGRQAHHSGETSSPARVNDEADNQYRHAFLILEPKKKDPSAMTKHLLCAESDRERDQWVQVLLQWTNYKEPADEDSKRDHAHDRQGSGQGHGKGANTRKKTQGRPQQHQSKESEDALIGVSYEATRAGDVPTMGSGAQSYPEPSPTAATNSQPLYSISAPRDPQVISDMSMWGNRMGNPASSGMDEKKAKKRSFFGFGPKQRSSSDGADSLGENSAMSGQSKDTYTGPVRRVFGAPLAEAVRYNSPRDVRVPLPAVVYRCIQYLDAKGAVIEEGIFRLSGSNLVIKQLKERFDNEGDINLLADEQYHDIHAIASMLKAYLRELPTSILTRDLHLEFVAVTEMNSQAEKIAALAELVPRLPQANATLLKYLIAFLIKVINHADQNKMTVRNVGIVFSPTLTIPAPVFALFLQNYEAIFGIVPEDYELPSPASFEDQHDMGMAVDLPPRPSTSGGIRESPHRHRLAEALQEGRRGNTPPPAALNSLGVYSQARSTPTPPLSQARSYDPTYFPQQGSHVSARQAYENMMAPQSFDPAVYHPTQRMANSIYGGPTFDTGTSYDQNVRASRRESSIMMGVPRGLTPQSSMGRLTEES</sequence>
<comment type="caution">
    <text evidence="6">The sequence shown here is derived from an EMBL/GenBank/DDBJ whole genome shotgun (WGS) entry which is preliminary data.</text>
</comment>
<dbReference type="Gene3D" id="2.30.29.30">
    <property type="entry name" value="Pleckstrin-homology domain (PH domain)/Phosphotyrosine-binding domain (PTB)"/>
    <property type="match status" value="1"/>
</dbReference>
<feature type="region of interest" description="Disordered" evidence="3">
    <location>
        <begin position="1499"/>
        <end position="1526"/>
    </location>
</feature>
<dbReference type="InterPro" id="IPR008936">
    <property type="entry name" value="Rho_GTPase_activation_prot"/>
</dbReference>
<organism evidence="6 7">
    <name type="scientific">Cytospora schulzeri</name>
    <dbReference type="NCBI Taxonomy" id="448051"/>
    <lineage>
        <taxon>Eukaryota</taxon>
        <taxon>Fungi</taxon>
        <taxon>Dikarya</taxon>
        <taxon>Ascomycota</taxon>
        <taxon>Pezizomycotina</taxon>
        <taxon>Sordariomycetes</taxon>
        <taxon>Sordariomycetidae</taxon>
        <taxon>Diaporthales</taxon>
        <taxon>Cytosporaceae</taxon>
        <taxon>Cytospora</taxon>
    </lineage>
</organism>
<evidence type="ECO:0000313" key="6">
    <source>
        <dbReference type="EMBL" id="ROW11065.1"/>
    </source>
</evidence>
<dbReference type="CDD" id="cd13277">
    <property type="entry name" value="PH_Bem3"/>
    <property type="match status" value="1"/>
</dbReference>
<feature type="compositionally biased region" description="Basic and acidic residues" evidence="3">
    <location>
        <begin position="1081"/>
        <end position="1096"/>
    </location>
</feature>
<keyword evidence="1" id="KW-0343">GTPase activation</keyword>
<dbReference type="SUPFAM" id="SSF48350">
    <property type="entry name" value="GTPase activation domain, GAP"/>
    <property type="match status" value="1"/>
</dbReference>
<feature type="compositionally biased region" description="Pro residues" evidence="3">
    <location>
        <begin position="521"/>
        <end position="534"/>
    </location>
</feature>
<keyword evidence="7" id="KW-1185">Reference proteome</keyword>
<evidence type="ECO:0000259" key="5">
    <source>
        <dbReference type="PROSITE" id="PS50238"/>
    </source>
</evidence>
<feature type="region of interest" description="Disordered" evidence="3">
    <location>
        <begin position="1206"/>
        <end position="1236"/>
    </location>
</feature>
<feature type="compositionally biased region" description="Basic and acidic residues" evidence="3">
    <location>
        <begin position="614"/>
        <end position="633"/>
    </location>
</feature>
<feature type="compositionally biased region" description="Pro residues" evidence="3">
    <location>
        <begin position="556"/>
        <end position="570"/>
    </location>
</feature>
<name>A0A423X566_9PEZI</name>
<dbReference type="Pfam" id="PF00620">
    <property type="entry name" value="RhoGAP"/>
    <property type="match status" value="1"/>
</dbReference>
<feature type="region of interest" description="Disordered" evidence="3">
    <location>
        <begin position="939"/>
        <end position="966"/>
    </location>
</feature>
<proteinExistence type="predicted"/>
<dbReference type="EMBL" id="LKEA01000002">
    <property type="protein sequence ID" value="ROW11065.1"/>
    <property type="molecule type" value="Genomic_DNA"/>
</dbReference>
<feature type="compositionally biased region" description="Basic and acidic residues" evidence="3">
    <location>
        <begin position="211"/>
        <end position="236"/>
    </location>
</feature>
<dbReference type="Proteomes" id="UP000283895">
    <property type="component" value="Unassembled WGS sequence"/>
</dbReference>
<feature type="compositionally biased region" description="Polar residues" evidence="3">
    <location>
        <begin position="398"/>
        <end position="420"/>
    </location>
</feature>
<evidence type="ECO:0000313" key="7">
    <source>
        <dbReference type="Proteomes" id="UP000283895"/>
    </source>
</evidence>
<dbReference type="InterPro" id="IPR050729">
    <property type="entry name" value="Rho-GAP"/>
</dbReference>
<dbReference type="CDD" id="cd06093">
    <property type="entry name" value="PX_domain"/>
    <property type="match status" value="1"/>
</dbReference>
<evidence type="ECO:0000256" key="3">
    <source>
        <dbReference type="SAM" id="MobiDB-lite"/>
    </source>
</evidence>
<feature type="compositionally biased region" description="Basic and acidic residues" evidence="3">
    <location>
        <begin position="538"/>
        <end position="552"/>
    </location>
</feature>
<feature type="compositionally biased region" description="Basic and acidic residues" evidence="3">
    <location>
        <begin position="477"/>
        <end position="505"/>
    </location>
</feature>
<dbReference type="GO" id="GO:0035091">
    <property type="term" value="F:phosphatidylinositol binding"/>
    <property type="evidence" value="ECO:0007669"/>
    <property type="project" value="InterPro"/>
</dbReference>
<evidence type="ECO:0000256" key="2">
    <source>
        <dbReference type="SAM" id="Coils"/>
    </source>
</evidence>
<dbReference type="GO" id="GO:0007165">
    <property type="term" value="P:signal transduction"/>
    <property type="evidence" value="ECO:0007669"/>
    <property type="project" value="InterPro"/>
</dbReference>
<dbReference type="OrthoDB" id="185175at2759"/>
<feature type="compositionally biased region" description="Polar residues" evidence="3">
    <location>
        <begin position="1499"/>
        <end position="1513"/>
    </location>
</feature>
<feature type="region of interest" description="Disordered" evidence="3">
    <location>
        <begin position="113"/>
        <end position="286"/>
    </location>
</feature>
<dbReference type="PROSITE" id="PS50003">
    <property type="entry name" value="PH_DOMAIN"/>
    <property type="match status" value="1"/>
</dbReference>